<dbReference type="Proteomes" id="UP000283530">
    <property type="component" value="Unassembled WGS sequence"/>
</dbReference>
<feature type="compositionally biased region" description="Acidic residues" evidence="1">
    <location>
        <begin position="41"/>
        <end position="54"/>
    </location>
</feature>
<proteinExistence type="predicted"/>
<comment type="caution">
    <text evidence="2">The sequence shown here is derived from an EMBL/GenBank/DDBJ whole genome shotgun (WGS) entry which is preliminary data.</text>
</comment>
<dbReference type="STRING" id="337451.A0A3S3P7E2"/>
<dbReference type="OrthoDB" id="747933at2759"/>
<dbReference type="Pfam" id="PF04720">
    <property type="entry name" value="PDDEXK_6"/>
    <property type="match status" value="1"/>
</dbReference>
<dbReference type="AlphaFoldDB" id="A0A3S3P7E2"/>
<protein>
    <submittedName>
        <fullName evidence="2">Leucine-rich repeat structural protein ORF147</fullName>
    </submittedName>
</protein>
<evidence type="ECO:0000256" key="1">
    <source>
        <dbReference type="SAM" id="MobiDB-lite"/>
    </source>
</evidence>
<sequence length="199" mass="22293">MDSISEEKACGDGDECLESIEEQNSALYSGPSEGLDSSSVIDDDDDDDEEEDGDPTERAHGFLLEILHHSSSSGSKLRQAVNRAIRMERETTLSTLCQCQKPSSNWCGNCLRRMISFIPLDMMQLCVCPNGSPTRDIPGGMHEYIDVVIQLKDEKKSVRFVVELEFRAEFEMAKACQDYSKLVNQLPESYVGKFEHLNA</sequence>
<evidence type="ECO:0000313" key="2">
    <source>
        <dbReference type="EMBL" id="RWR84706.1"/>
    </source>
</evidence>
<feature type="region of interest" description="Disordered" evidence="1">
    <location>
        <begin position="21"/>
        <end position="56"/>
    </location>
</feature>
<evidence type="ECO:0000313" key="3">
    <source>
        <dbReference type="Proteomes" id="UP000283530"/>
    </source>
</evidence>
<dbReference type="PANTHER" id="PTHR31579:SF49">
    <property type="entry name" value="DUF506 FAMILY PROTEIN"/>
    <property type="match status" value="1"/>
</dbReference>
<reference evidence="2 3" key="1">
    <citation type="journal article" date="2019" name="Nat. Plants">
        <title>Stout camphor tree genome fills gaps in understanding of flowering plant genome evolution.</title>
        <authorList>
            <person name="Chaw S.M."/>
            <person name="Liu Y.C."/>
            <person name="Wu Y.W."/>
            <person name="Wang H.Y."/>
            <person name="Lin C.I."/>
            <person name="Wu C.S."/>
            <person name="Ke H.M."/>
            <person name="Chang L.Y."/>
            <person name="Hsu C.Y."/>
            <person name="Yang H.T."/>
            <person name="Sudianto E."/>
            <person name="Hsu M.H."/>
            <person name="Wu K.P."/>
            <person name="Wang L.N."/>
            <person name="Leebens-Mack J.H."/>
            <person name="Tsai I.J."/>
        </authorList>
    </citation>
    <scope>NUCLEOTIDE SEQUENCE [LARGE SCALE GENOMIC DNA]</scope>
    <source>
        <strain evidence="3">cv. Chaw 1501</strain>
        <tissue evidence="2">Young leaves</tissue>
    </source>
</reference>
<dbReference type="PANTHER" id="PTHR31579">
    <property type="entry name" value="OS03G0796600 PROTEIN"/>
    <property type="match status" value="1"/>
</dbReference>
<name>A0A3S3P7E2_9MAGN</name>
<organism evidence="2 3">
    <name type="scientific">Cinnamomum micranthum f. kanehirae</name>
    <dbReference type="NCBI Taxonomy" id="337451"/>
    <lineage>
        <taxon>Eukaryota</taxon>
        <taxon>Viridiplantae</taxon>
        <taxon>Streptophyta</taxon>
        <taxon>Embryophyta</taxon>
        <taxon>Tracheophyta</taxon>
        <taxon>Spermatophyta</taxon>
        <taxon>Magnoliopsida</taxon>
        <taxon>Magnoliidae</taxon>
        <taxon>Laurales</taxon>
        <taxon>Lauraceae</taxon>
        <taxon>Cinnamomum</taxon>
    </lineage>
</organism>
<accession>A0A3S3P7E2</accession>
<dbReference type="EMBL" id="QPKB01000005">
    <property type="protein sequence ID" value="RWR84706.1"/>
    <property type="molecule type" value="Genomic_DNA"/>
</dbReference>
<dbReference type="InterPro" id="IPR006502">
    <property type="entry name" value="PDDEXK-like"/>
</dbReference>
<keyword evidence="3" id="KW-1185">Reference proteome</keyword>
<gene>
    <name evidence="2" type="ORF">CKAN_01353100</name>
</gene>